<keyword evidence="6" id="KW-1185">Reference proteome</keyword>
<dbReference type="AlphaFoldDB" id="A0A1H0FTE2"/>
<dbReference type="SMART" id="SM00267">
    <property type="entry name" value="GGDEF"/>
    <property type="match status" value="1"/>
</dbReference>
<feature type="transmembrane region" description="Helical" evidence="1">
    <location>
        <begin position="269"/>
        <end position="286"/>
    </location>
</feature>
<keyword evidence="1" id="KW-0472">Membrane</keyword>
<dbReference type="RefSeq" id="WP_244516762.1">
    <property type="nucleotide sequence ID" value="NZ_FNIL01000005.1"/>
</dbReference>
<feature type="transmembrane region" description="Helical" evidence="1">
    <location>
        <begin position="7"/>
        <end position="25"/>
    </location>
</feature>
<dbReference type="Pfam" id="PF00563">
    <property type="entry name" value="EAL"/>
    <property type="match status" value="1"/>
</dbReference>
<feature type="transmembrane region" description="Helical" evidence="1">
    <location>
        <begin position="197"/>
        <end position="217"/>
    </location>
</feature>
<proteinExistence type="predicted"/>
<feature type="transmembrane region" description="Helical" evidence="1">
    <location>
        <begin position="229"/>
        <end position="248"/>
    </location>
</feature>
<feature type="transmembrane region" description="Helical" evidence="1">
    <location>
        <begin position="66"/>
        <end position="89"/>
    </location>
</feature>
<dbReference type="InterPro" id="IPR000160">
    <property type="entry name" value="GGDEF_dom"/>
</dbReference>
<dbReference type="FunFam" id="3.20.20.450:FF:000001">
    <property type="entry name" value="Cyclic di-GMP phosphodiesterase yahA"/>
    <property type="match status" value="1"/>
</dbReference>
<feature type="domain" description="Cyclic nucleotide-binding" evidence="2">
    <location>
        <begin position="374"/>
        <end position="428"/>
    </location>
</feature>
<dbReference type="PROSITE" id="PS50042">
    <property type="entry name" value="CNMP_BINDING_3"/>
    <property type="match status" value="1"/>
</dbReference>
<feature type="domain" description="EAL" evidence="3">
    <location>
        <begin position="495"/>
        <end position="747"/>
    </location>
</feature>
<evidence type="ECO:0000259" key="2">
    <source>
        <dbReference type="PROSITE" id="PS50042"/>
    </source>
</evidence>
<dbReference type="InterPro" id="IPR001633">
    <property type="entry name" value="EAL_dom"/>
</dbReference>
<feature type="transmembrane region" description="Helical" evidence="1">
    <location>
        <begin position="163"/>
        <end position="188"/>
    </location>
</feature>
<dbReference type="NCBIfam" id="TIGR00254">
    <property type="entry name" value="GGDEF"/>
    <property type="match status" value="1"/>
</dbReference>
<keyword evidence="1" id="KW-0812">Transmembrane</keyword>
<dbReference type="Gene3D" id="3.30.70.270">
    <property type="match status" value="1"/>
</dbReference>
<dbReference type="Proteomes" id="UP000198778">
    <property type="component" value="Unassembled WGS sequence"/>
</dbReference>
<sequence>MLKIGRLPIYILIINIALFFIWNLIFTEDEWMRSVGGCVLQLIAAGFSFVWVWQACRKVTEKQKKFWLLLSIGLGLYFLANTLWLHYLIDQREVDFNDSSYLIWLLAYIFFLAALIIKTKEIGRAVSKTSYIFETSIFVITASAVSLHFLINPIIAYAADSPLITAISLIFIVVSLSILFVVTILYYLIKNNKEHQLMLYIVIGFILQVAADMGSAYLSHTGSFQGGNIVVLFWLLAIWMIGFAGLYAKEDASEIYWEIQNPFKTRENFFPYASVVIMNVLVVYSYDWNFNALSAGLTITFMMMIGRQLYIMNKNKKLINEYRFLAYHDPLTGLKNRASFNKDAAKFKEAVHHNTIAFVLLDLDRFKVINDTLGHFFGDKILIQTAERLKNVSDNNTSIYRLSGDEFVIILLKTSEKKCRDYAENLLEEFKVPFSVDGHEAAVTPSIGINIVSGKENQVEDFLKHADVAMYHAKENGKNNYSFYTAALSETAARKMMIENELQKAAGREQLFLVYQPKVNLLTKEIVGVEALLRWKHPELGFVSPGEFIPVAEDTGQIVSLGRWVMEQACEQQRVWLNRGMPSLGISVNVSVRQFQHSEFLKDVREILKKTGIKPCQLELEITESIMQDIEESTKILAALKKLGIQTSIDDFGKGYSSLLILQKLPIDVLKIDKSFIDDMENDGQQSIVKTIIAMGLNLNLGVIAEGIENELQLKTLIEYQCSMGQGYLFSKPVPPENIEEMLLGKKSRGSQTG</sequence>
<dbReference type="InterPro" id="IPR029787">
    <property type="entry name" value="Nucleotide_cyclase"/>
</dbReference>
<dbReference type="InterPro" id="IPR052155">
    <property type="entry name" value="Biofilm_reg_signaling"/>
</dbReference>
<feature type="transmembrane region" description="Helical" evidence="1">
    <location>
        <begin position="101"/>
        <end position="119"/>
    </location>
</feature>
<feature type="transmembrane region" description="Helical" evidence="1">
    <location>
        <begin position="131"/>
        <end position="151"/>
    </location>
</feature>
<evidence type="ECO:0000313" key="5">
    <source>
        <dbReference type="EMBL" id="SDN97910.1"/>
    </source>
</evidence>
<name>A0A1H0FTE2_9BACI</name>
<organism evidence="5 6">
    <name type="scientific">Alkalicoccus daliensis</name>
    <dbReference type="NCBI Taxonomy" id="745820"/>
    <lineage>
        <taxon>Bacteria</taxon>
        <taxon>Bacillati</taxon>
        <taxon>Bacillota</taxon>
        <taxon>Bacilli</taxon>
        <taxon>Bacillales</taxon>
        <taxon>Bacillaceae</taxon>
        <taxon>Alkalicoccus</taxon>
    </lineage>
</organism>
<evidence type="ECO:0000259" key="4">
    <source>
        <dbReference type="PROSITE" id="PS50887"/>
    </source>
</evidence>
<dbReference type="InterPro" id="IPR035919">
    <property type="entry name" value="EAL_sf"/>
</dbReference>
<evidence type="ECO:0000256" key="1">
    <source>
        <dbReference type="SAM" id="Phobius"/>
    </source>
</evidence>
<dbReference type="Pfam" id="PF00990">
    <property type="entry name" value="GGDEF"/>
    <property type="match status" value="1"/>
</dbReference>
<keyword evidence="1" id="KW-1133">Transmembrane helix</keyword>
<dbReference type="SUPFAM" id="SSF55073">
    <property type="entry name" value="Nucleotide cyclase"/>
    <property type="match status" value="1"/>
</dbReference>
<dbReference type="PROSITE" id="PS50887">
    <property type="entry name" value="GGDEF"/>
    <property type="match status" value="1"/>
</dbReference>
<dbReference type="PROSITE" id="PS50883">
    <property type="entry name" value="EAL"/>
    <property type="match status" value="1"/>
</dbReference>
<dbReference type="CDD" id="cd01949">
    <property type="entry name" value="GGDEF"/>
    <property type="match status" value="1"/>
</dbReference>
<reference evidence="6" key="1">
    <citation type="submission" date="2016-10" db="EMBL/GenBank/DDBJ databases">
        <authorList>
            <person name="Varghese N."/>
            <person name="Submissions S."/>
        </authorList>
    </citation>
    <scope>NUCLEOTIDE SEQUENCE [LARGE SCALE GENOMIC DNA]</scope>
    <source>
        <strain evidence="6">CGMCC 1.10369</strain>
    </source>
</reference>
<dbReference type="CDD" id="cd01948">
    <property type="entry name" value="EAL"/>
    <property type="match status" value="1"/>
</dbReference>
<evidence type="ECO:0000313" key="6">
    <source>
        <dbReference type="Proteomes" id="UP000198778"/>
    </source>
</evidence>
<dbReference type="SUPFAM" id="SSF141868">
    <property type="entry name" value="EAL domain-like"/>
    <property type="match status" value="1"/>
</dbReference>
<dbReference type="PANTHER" id="PTHR44757">
    <property type="entry name" value="DIGUANYLATE CYCLASE DGCP"/>
    <property type="match status" value="1"/>
</dbReference>
<gene>
    <name evidence="5" type="ORF">SAMN04488053_10578</name>
</gene>
<dbReference type="Gene3D" id="3.20.20.450">
    <property type="entry name" value="EAL domain"/>
    <property type="match status" value="1"/>
</dbReference>
<accession>A0A1H0FTE2</accession>
<dbReference type="EMBL" id="FNIL01000005">
    <property type="protein sequence ID" value="SDN97910.1"/>
    <property type="molecule type" value="Genomic_DNA"/>
</dbReference>
<feature type="domain" description="GGDEF" evidence="4">
    <location>
        <begin position="354"/>
        <end position="486"/>
    </location>
</feature>
<feature type="transmembrane region" description="Helical" evidence="1">
    <location>
        <begin position="31"/>
        <end position="54"/>
    </location>
</feature>
<dbReference type="InterPro" id="IPR000595">
    <property type="entry name" value="cNMP-bd_dom"/>
</dbReference>
<dbReference type="InterPro" id="IPR043128">
    <property type="entry name" value="Rev_trsase/Diguanyl_cyclase"/>
</dbReference>
<evidence type="ECO:0000259" key="3">
    <source>
        <dbReference type="PROSITE" id="PS50883"/>
    </source>
</evidence>
<dbReference type="STRING" id="745820.SAMN04488053_10578"/>
<dbReference type="PANTHER" id="PTHR44757:SF2">
    <property type="entry name" value="BIOFILM ARCHITECTURE MAINTENANCE PROTEIN MBAA"/>
    <property type="match status" value="1"/>
</dbReference>
<dbReference type="SMART" id="SM00052">
    <property type="entry name" value="EAL"/>
    <property type="match status" value="1"/>
</dbReference>
<protein>
    <submittedName>
        <fullName evidence="5">Diguanylate cyclase (GGDEF) domain-containing protein</fullName>
    </submittedName>
</protein>